<proteinExistence type="predicted"/>
<evidence type="ECO:0000313" key="2">
    <source>
        <dbReference type="EMBL" id="SHF93087.1"/>
    </source>
</evidence>
<dbReference type="Gene3D" id="2.60.40.10">
    <property type="entry name" value="Immunoglobulins"/>
    <property type="match status" value="1"/>
</dbReference>
<evidence type="ECO:0000313" key="3">
    <source>
        <dbReference type="Proteomes" id="UP000184509"/>
    </source>
</evidence>
<feature type="signal peptide" evidence="1">
    <location>
        <begin position="1"/>
        <end position="19"/>
    </location>
</feature>
<sequence>MKKIFSVLFFIILCQTITAQSFQIKGSILSKAKQPIEFANVVLRKADSTFVNGGMTDAKGKFSMENLEKGIYNLQISSLGYQTKNLEIRDFNKDTDLGTIEIDSAAIALNEVVVTAAKVINEADRKILLPTSKQMKAATNGFDLLQQLNLRRIQIDVMRNTIAASGGGEVDLRINGVKSSIQEVMSLRPEDILRIEHHEDPGLRYEGAEAVIDYITRRRNSGGFISFDTETSPHVAFGNNSVTAKFNYKKSEFGLFYTGGYRSVDHMWRENSETFNFPDGRSLTRMEDGTPDKWSMNWNYMQMNYNYQQGKEWFFNATLRANINGNPKQNFNSYLYPTNNPSNGVYMTDRSSSWERRPSLDLYYQRNFKNQQSLILNVVGTYMDSNSKRHYKEMQDTETLTDLFSNVDGNKYSIIGEGIYEKTFKAGRLSTGIKHTQSFTDNEYTGSSVSKTDMR</sequence>
<name>A0A1M5FND7_9BACE</name>
<dbReference type="InterPro" id="IPR013783">
    <property type="entry name" value="Ig-like_fold"/>
</dbReference>
<feature type="chain" id="PRO_5013132913" evidence="1">
    <location>
        <begin position="20"/>
        <end position="455"/>
    </location>
</feature>
<dbReference type="STRING" id="1297750.SAMN05444405_11749"/>
<keyword evidence="3" id="KW-1185">Reference proteome</keyword>
<dbReference type="SUPFAM" id="SSF56935">
    <property type="entry name" value="Porins"/>
    <property type="match status" value="1"/>
</dbReference>
<keyword evidence="1" id="KW-0732">Signal</keyword>
<accession>A0A1M5FND7</accession>
<dbReference type="SUPFAM" id="SSF49464">
    <property type="entry name" value="Carboxypeptidase regulatory domain-like"/>
    <property type="match status" value="1"/>
</dbReference>
<organism evidence="2 3">
    <name type="scientific">Bacteroides luti</name>
    <dbReference type="NCBI Taxonomy" id="1297750"/>
    <lineage>
        <taxon>Bacteria</taxon>
        <taxon>Pseudomonadati</taxon>
        <taxon>Bacteroidota</taxon>
        <taxon>Bacteroidia</taxon>
        <taxon>Bacteroidales</taxon>
        <taxon>Bacteroidaceae</taxon>
        <taxon>Bacteroides</taxon>
    </lineage>
</organism>
<gene>
    <name evidence="2" type="ORF">SAMN05444405_11749</name>
</gene>
<dbReference type="AlphaFoldDB" id="A0A1M5FND7"/>
<protein>
    <submittedName>
        <fullName evidence="2">CarboxypepD_reg-like domain-containing protein</fullName>
    </submittedName>
</protein>
<dbReference type="EMBL" id="FQTV01000017">
    <property type="protein sequence ID" value="SHF93087.1"/>
    <property type="molecule type" value="Genomic_DNA"/>
</dbReference>
<dbReference type="Proteomes" id="UP000184509">
    <property type="component" value="Unassembled WGS sequence"/>
</dbReference>
<dbReference type="RefSeq" id="WP_245797123.1">
    <property type="nucleotide sequence ID" value="NZ_FQTV01000017.1"/>
</dbReference>
<reference evidence="2 3" key="1">
    <citation type="submission" date="2016-11" db="EMBL/GenBank/DDBJ databases">
        <authorList>
            <person name="Jaros S."/>
            <person name="Januszkiewicz K."/>
            <person name="Wedrychowicz H."/>
        </authorList>
    </citation>
    <scope>NUCLEOTIDE SEQUENCE [LARGE SCALE GENOMIC DNA]</scope>
    <source>
        <strain evidence="2 3">DSM 26991</strain>
    </source>
</reference>
<dbReference type="Pfam" id="PF13715">
    <property type="entry name" value="CarbopepD_reg_2"/>
    <property type="match status" value="1"/>
</dbReference>
<dbReference type="InterPro" id="IPR008969">
    <property type="entry name" value="CarboxyPept-like_regulatory"/>
</dbReference>
<evidence type="ECO:0000256" key="1">
    <source>
        <dbReference type="SAM" id="SignalP"/>
    </source>
</evidence>